<reference evidence="2" key="1">
    <citation type="submission" date="2016-06" db="EMBL/GenBank/DDBJ databases">
        <authorList>
            <person name="Radolfova-Krizova L."/>
            <person name="Nemec A."/>
        </authorList>
    </citation>
    <scope>NUCLEOTIDE SEQUENCE [LARGE SCALE GENOMIC DNA]</scope>
    <source>
        <strain evidence="2">ANC 4275</strain>
    </source>
</reference>
<dbReference type="Proteomes" id="UP000185753">
    <property type="component" value="Unassembled WGS sequence"/>
</dbReference>
<comment type="caution">
    <text evidence="1">The sequence shown here is derived from an EMBL/GenBank/DDBJ whole genome shotgun (WGS) entry which is preliminary data.</text>
</comment>
<gene>
    <name evidence="1" type="ORF">A9J31_07570</name>
</gene>
<keyword evidence="2" id="KW-1185">Reference proteome</keyword>
<dbReference type="EMBL" id="LZDS01000027">
    <property type="protein sequence ID" value="OBX27973.1"/>
    <property type="molecule type" value="Genomic_DNA"/>
</dbReference>
<sequence>MNVIFIHGMNQQQQTAASLQQHWLDILEQGLIQAHQQAAFPYFKKMLTCLFMETYSRAII</sequence>
<dbReference type="AlphaFoldDB" id="A0A1A7R909"/>
<proteinExistence type="predicted"/>
<evidence type="ECO:0000313" key="1">
    <source>
        <dbReference type="EMBL" id="OBX27973.1"/>
    </source>
</evidence>
<name>A0A1A7R909_9GAMM</name>
<organism evidence="1 2">
    <name type="scientific">Acinetobacter gandensis</name>
    <dbReference type="NCBI Taxonomy" id="1443941"/>
    <lineage>
        <taxon>Bacteria</taxon>
        <taxon>Pseudomonadati</taxon>
        <taxon>Pseudomonadota</taxon>
        <taxon>Gammaproteobacteria</taxon>
        <taxon>Moraxellales</taxon>
        <taxon>Moraxellaceae</taxon>
        <taxon>Acinetobacter</taxon>
    </lineage>
</organism>
<accession>A0A1A7R909</accession>
<protein>
    <submittedName>
        <fullName evidence="1">Uncharacterized protein</fullName>
    </submittedName>
</protein>
<dbReference type="STRING" id="1443941.A9J31_07570"/>
<evidence type="ECO:0000313" key="2">
    <source>
        <dbReference type="Proteomes" id="UP000185753"/>
    </source>
</evidence>